<dbReference type="GO" id="GO:0016094">
    <property type="term" value="P:polyprenol biosynthetic process"/>
    <property type="evidence" value="ECO:0007669"/>
    <property type="project" value="TreeGrafter"/>
</dbReference>
<keyword evidence="6" id="KW-1185">Reference proteome</keyword>
<accession>A0A6A6P8G3</accession>
<dbReference type="PANTHER" id="PTHR10291:SF43">
    <property type="entry name" value="DEHYDRODOLICHYL DIPHOSPHATE SYNTHASE COMPLEX SUBUNIT DHDDS"/>
    <property type="match status" value="1"/>
</dbReference>
<feature type="region of interest" description="Disordered" evidence="4">
    <location>
        <begin position="226"/>
        <end position="306"/>
    </location>
</feature>
<dbReference type="GO" id="GO:0016020">
    <property type="term" value="C:membrane"/>
    <property type="evidence" value="ECO:0007669"/>
    <property type="project" value="TreeGrafter"/>
</dbReference>
<dbReference type="GO" id="GO:1904423">
    <property type="term" value="C:dehydrodolichyl diphosphate synthase complex"/>
    <property type="evidence" value="ECO:0007669"/>
    <property type="project" value="TreeGrafter"/>
</dbReference>
<evidence type="ECO:0000313" key="5">
    <source>
        <dbReference type="EMBL" id="KAF2460194.1"/>
    </source>
</evidence>
<keyword evidence="2 3" id="KW-0808">Transferase</keyword>
<dbReference type="SUPFAM" id="SSF64005">
    <property type="entry name" value="Undecaprenyl diphosphate synthase"/>
    <property type="match status" value="2"/>
</dbReference>
<comment type="similarity">
    <text evidence="1 3">Belongs to the UPP synthase family.</text>
</comment>
<dbReference type="GO" id="GO:0005811">
    <property type="term" value="C:lipid droplet"/>
    <property type="evidence" value="ECO:0007669"/>
    <property type="project" value="TreeGrafter"/>
</dbReference>
<dbReference type="EC" id="2.5.1.-" evidence="3"/>
<organism evidence="5 6">
    <name type="scientific">Lineolata rhizophorae</name>
    <dbReference type="NCBI Taxonomy" id="578093"/>
    <lineage>
        <taxon>Eukaryota</taxon>
        <taxon>Fungi</taxon>
        <taxon>Dikarya</taxon>
        <taxon>Ascomycota</taxon>
        <taxon>Pezizomycotina</taxon>
        <taxon>Dothideomycetes</taxon>
        <taxon>Dothideomycetes incertae sedis</taxon>
        <taxon>Lineolatales</taxon>
        <taxon>Lineolataceae</taxon>
        <taxon>Lineolata</taxon>
    </lineage>
</organism>
<sequence length="399" mass="44883">MSLHLSNATNWFLQSPPLEFAISHLRNLLIGALRKGPIPEHIAFVMDGNRRFARNHHIETVEGHNLGFEALARILEVCYKSGVRVVTIYAFSIENFKRSKYEVDALMDMAKVKLQQLTQHGDLLHQYGACIRILGQRELIKQDVLEAVNRAVDLTKANKRAVLNVCFPYTSREEITAAIRGTVMEYSTPLSPPSQSEAARAKRTFSESHIARHIRAQQHLGTVAEENGNGANRSRSSSPVPPGTIEDSSADGEEYEGEKKAKQEHRHQQAPSSTSSDPSTASPSTHPTSAPSPPATSSPPQFLDPETITADTISSHLYSPTDPPLDMLVRTSGVERLSDFMLWQCHEHTKVVFLECLWPEFDLWHFLPVLVEWQWERRKADEVEGLRNGRKRLGWGRGW</sequence>
<dbReference type="NCBIfam" id="TIGR00055">
    <property type="entry name" value="uppS"/>
    <property type="match status" value="1"/>
</dbReference>
<dbReference type="InterPro" id="IPR036424">
    <property type="entry name" value="UPP_synth-like_sf"/>
</dbReference>
<evidence type="ECO:0000256" key="3">
    <source>
        <dbReference type="RuleBase" id="RU363018"/>
    </source>
</evidence>
<evidence type="ECO:0000256" key="4">
    <source>
        <dbReference type="SAM" id="MobiDB-lite"/>
    </source>
</evidence>
<feature type="compositionally biased region" description="Low complexity" evidence="4">
    <location>
        <begin position="270"/>
        <end position="289"/>
    </location>
</feature>
<proteinExistence type="inferred from homology"/>
<dbReference type="InterPro" id="IPR001441">
    <property type="entry name" value="UPP_synth-like"/>
</dbReference>
<dbReference type="Pfam" id="PF01255">
    <property type="entry name" value="Prenyltransf"/>
    <property type="match status" value="2"/>
</dbReference>
<dbReference type="Proteomes" id="UP000799766">
    <property type="component" value="Unassembled WGS sequence"/>
</dbReference>
<reference evidence="5" key="1">
    <citation type="journal article" date="2020" name="Stud. Mycol.">
        <title>101 Dothideomycetes genomes: a test case for predicting lifestyles and emergence of pathogens.</title>
        <authorList>
            <person name="Haridas S."/>
            <person name="Albert R."/>
            <person name="Binder M."/>
            <person name="Bloem J."/>
            <person name="Labutti K."/>
            <person name="Salamov A."/>
            <person name="Andreopoulos B."/>
            <person name="Baker S."/>
            <person name="Barry K."/>
            <person name="Bills G."/>
            <person name="Bluhm B."/>
            <person name="Cannon C."/>
            <person name="Castanera R."/>
            <person name="Culley D."/>
            <person name="Daum C."/>
            <person name="Ezra D."/>
            <person name="Gonzalez J."/>
            <person name="Henrissat B."/>
            <person name="Kuo A."/>
            <person name="Liang C."/>
            <person name="Lipzen A."/>
            <person name="Lutzoni F."/>
            <person name="Magnuson J."/>
            <person name="Mondo S."/>
            <person name="Nolan M."/>
            <person name="Ohm R."/>
            <person name="Pangilinan J."/>
            <person name="Park H.-J."/>
            <person name="Ramirez L."/>
            <person name="Alfaro M."/>
            <person name="Sun H."/>
            <person name="Tritt A."/>
            <person name="Yoshinaga Y."/>
            <person name="Zwiers L.-H."/>
            <person name="Turgeon B."/>
            <person name="Goodwin S."/>
            <person name="Spatafora J."/>
            <person name="Crous P."/>
            <person name="Grigoriev I."/>
        </authorList>
    </citation>
    <scope>NUCLEOTIDE SEQUENCE</scope>
    <source>
        <strain evidence="5">ATCC 16933</strain>
    </source>
</reference>
<protein>
    <recommendedName>
        <fullName evidence="3">Alkyl transferase</fullName>
        <ecNumber evidence="3">2.5.1.-</ecNumber>
    </recommendedName>
</protein>
<name>A0A6A6P8G3_9PEZI</name>
<evidence type="ECO:0000256" key="2">
    <source>
        <dbReference type="ARBA" id="ARBA00022679"/>
    </source>
</evidence>
<gene>
    <name evidence="5" type="ORF">BDY21DRAFT_186978</name>
</gene>
<dbReference type="OrthoDB" id="4173905at2759"/>
<dbReference type="InterPro" id="IPR018520">
    <property type="entry name" value="UPP_synth-like_CS"/>
</dbReference>
<evidence type="ECO:0000313" key="6">
    <source>
        <dbReference type="Proteomes" id="UP000799766"/>
    </source>
</evidence>
<dbReference type="CDD" id="cd00475">
    <property type="entry name" value="Cis_IPPS"/>
    <property type="match status" value="1"/>
</dbReference>
<evidence type="ECO:0000256" key="1">
    <source>
        <dbReference type="ARBA" id="ARBA00005432"/>
    </source>
</evidence>
<dbReference type="AlphaFoldDB" id="A0A6A6P8G3"/>
<dbReference type="HAMAP" id="MF_01139">
    <property type="entry name" value="ISPT"/>
    <property type="match status" value="1"/>
</dbReference>
<dbReference type="EMBL" id="MU001674">
    <property type="protein sequence ID" value="KAF2460194.1"/>
    <property type="molecule type" value="Genomic_DNA"/>
</dbReference>
<dbReference type="Gene3D" id="3.40.1180.10">
    <property type="entry name" value="Decaprenyl diphosphate synthase-like"/>
    <property type="match status" value="1"/>
</dbReference>
<dbReference type="GO" id="GO:0005783">
    <property type="term" value="C:endoplasmic reticulum"/>
    <property type="evidence" value="ECO:0007669"/>
    <property type="project" value="TreeGrafter"/>
</dbReference>
<dbReference type="PROSITE" id="PS01066">
    <property type="entry name" value="UPP_SYNTHASE"/>
    <property type="match status" value="1"/>
</dbReference>
<dbReference type="PANTHER" id="PTHR10291">
    <property type="entry name" value="DEHYDRODOLICHYL DIPHOSPHATE SYNTHASE FAMILY MEMBER"/>
    <property type="match status" value="1"/>
</dbReference>
<dbReference type="GO" id="GO:0045547">
    <property type="term" value="F:ditrans,polycis-polyprenyl diphosphate synthase [(2E,6E)-farnesyl diphosphate specific] activity"/>
    <property type="evidence" value="ECO:0007669"/>
    <property type="project" value="TreeGrafter"/>
</dbReference>